<dbReference type="EMBL" id="DS547137">
    <property type="protein sequence ID" value="EDR01668.1"/>
    <property type="molecule type" value="Genomic_DNA"/>
</dbReference>
<organism evidence="3">
    <name type="scientific">Laccaria bicolor (strain S238N-H82 / ATCC MYA-4686)</name>
    <name type="common">Bicoloured deceiver</name>
    <name type="synonym">Laccaria laccata var. bicolor</name>
    <dbReference type="NCBI Taxonomy" id="486041"/>
    <lineage>
        <taxon>Eukaryota</taxon>
        <taxon>Fungi</taxon>
        <taxon>Dikarya</taxon>
        <taxon>Basidiomycota</taxon>
        <taxon>Agaricomycotina</taxon>
        <taxon>Agaricomycetes</taxon>
        <taxon>Agaricomycetidae</taxon>
        <taxon>Agaricales</taxon>
        <taxon>Agaricineae</taxon>
        <taxon>Hydnangiaceae</taxon>
        <taxon>Laccaria</taxon>
    </lineage>
</organism>
<name>B0DUT8_LACBS</name>
<protein>
    <submittedName>
        <fullName evidence="2">Predicted protein</fullName>
    </submittedName>
</protein>
<evidence type="ECO:0000313" key="2">
    <source>
        <dbReference type="EMBL" id="EDR01668.1"/>
    </source>
</evidence>
<dbReference type="GeneID" id="6083287"/>
<feature type="region of interest" description="Disordered" evidence="1">
    <location>
        <begin position="80"/>
        <end position="137"/>
    </location>
</feature>
<evidence type="ECO:0000313" key="3">
    <source>
        <dbReference type="Proteomes" id="UP000001194"/>
    </source>
</evidence>
<gene>
    <name evidence="2" type="ORF">LACBIDRAFT_333088</name>
</gene>
<dbReference type="RefSeq" id="XP_001887744.1">
    <property type="nucleotide sequence ID" value="XM_001887709.1"/>
</dbReference>
<proteinExistence type="predicted"/>
<evidence type="ECO:0000256" key="1">
    <source>
        <dbReference type="SAM" id="MobiDB-lite"/>
    </source>
</evidence>
<dbReference type="KEGG" id="lbc:LACBIDRAFT_333088"/>
<feature type="compositionally biased region" description="Acidic residues" evidence="1">
    <location>
        <begin position="125"/>
        <end position="137"/>
    </location>
</feature>
<keyword evidence="3" id="KW-1185">Reference proteome</keyword>
<feature type="compositionally biased region" description="Basic and acidic residues" evidence="1">
    <location>
        <begin position="90"/>
        <end position="100"/>
    </location>
</feature>
<sequence length="192" mass="21140">MGVNVFWAQSKVKSHSKNEPSRVITLIGWSKENRRKGVLGFQSPTRGWRQQKHPPLVISEDHHTNIPAGHAAVVSHQLKDDWDEQGSRGADSDQRADIPRGHASMESPELEDGSDEQESNGTESGSEEQTSEFEEGEKDMMGIVKSANEHDVMVEIEGVVGESGDMAVTDVATNVTIDDVGLEKDSMRIIYT</sequence>
<accession>B0DUT8</accession>
<feature type="compositionally biased region" description="Acidic residues" evidence="1">
    <location>
        <begin position="108"/>
        <end position="118"/>
    </location>
</feature>
<dbReference type="Proteomes" id="UP000001194">
    <property type="component" value="Unassembled WGS sequence"/>
</dbReference>
<dbReference type="HOGENOM" id="CLU_127217_0_0_1"/>
<reference evidence="2 3" key="1">
    <citation type="journal article" date="2008" name="Nature">
        <title>The genome of Laccaria bicolor provides insights into mycorrhizal symbiosis.</title>
        <authorList>
            <person name="Martin F."/>
            <person name="Aerts A."/>
            <person name="Ahren D."/>
            <person name="Brun A."/>
            <person name="Danchin E.G.J."/>
            <person name="Duchaussoy F."/>
            <person name="Gibon J."/>
            <person name="Kohler A."/>
            <person name="Lindquist E."/>
            <person name="Pereda V."/>
            <person name="Salamov A."/>
            <person name="Shapiro H.J."/>
            <person name="Wuyts J."/>
            <person name="Blaudez D."/>
            <person name="Buee M."/>
            <person name="Brokstein P."/>
            <person name="Canbaeck B."/>
            <person name="Cohen D."/>
            <person name="Courty P.E."/>
            <person name="Coutinho P.M."/>
            <person name="Delaruelle C."/>
            <person name="Detter J.C."/>
            <person name="Deveau A."/>
            <person name="DiFazio S."/>
            <person name="Duplessis S."/>
            <person name="Fraissinet-Tachet L."/>
            <person name="Lucic E."/>
            <person name="Frey-Klett P."/>
            <person name="Fourrey C."/>
            <person name="Feussner I."/>
            <person name="Gay G."/>
            <person name="Grimwood J."/>
            <person name="Hoegger P.J."/>
            <person name="Jain P."/>
            <person name="Kilaru S."/>
            <person name="Labbe J."/>
            <person name="Lin Y.C."/>
            <person name="Legue V."/>
            <person name="Le Tacon F."/>
            <person name="Marmeisse R."/>
            <person name="Melayah D."/>
            <person name="Montanini B."/>
            <person name="Muratet M."/>
            <person name="Nehls U."/>
            <person name="Niculita-Hirzel H."/>
            <person name="Oudot-Le Secq M.P."/>
            <person name="Peter M."/>
            <person name="Quesneville H."/>
            <person name="Rajashekar B."/>
            <person name="Reich M."/>
            <person name="Rouhier N."/>
            <person name="Schmutz J."/>
            <person name="Yin T."/>
            <person name="Chalot M."/>
            <person name="Henrissat B."/>
            <person name="Kuees U."/>
            <person name="Lucas S."/>
            <person name="Van de Peer Y."/>
            <person name="Podila G.K."/>
            <person name="Polle A."/>
            <person name="Pukkila P.J."/>
            <person name="Richardson P.M."/>
            <person name="Rouze P."/>
            <person name="Sanders I.R."/>
            <person name="Stajich J.E."/>
            <person name="Tunlid A."/>
            <person name="Tuskan G."/>
            <person name="Grigoriev I.V."/>
        </authorList>
    </citation>
    <scope>NUCLEOTIDE SEQUENCE [LARGE SCALE GENOMIC DNA]</scope>
    <source>
        <strain evidence="3">S238N-H82 / ATCC MYA-4686</strain>
    </source>
</reference>
<dbReference type="AlphaFoldDB" id="B0DUT8"/>
<dbReference type="InParanoid" id="B0DUT8"/>